<evidence type="ECO:0000259" key="7">
    <source>
        <dbReference type="PROSITE" id="PS50850"/>
    </source>
</evidence>
<name>A0A0F6TCP7_9CORY</name>
<gene>
    <name evidence="9" type="ORF">NCTC949_01376</name>
    <name evidence="8" type="ORF">UL82_04055</name>
</gene>
<dbReference type="RefSeq" id="WP_046439125.1">
    <property type="nucleotide sequence ID" value="NZ_CP011312.1"/>
</dbReference>
<keyword evidence="10" id="KW-1185">Reference proteome</keyword>
<dbReference type="STRING" id="35755.UL82_04055"/>
<dbReference type="SUPFAM" id="SSF103473">
    <property type="entry name" value="MFS general substrate transporter"/>
    <property type="match status" value="1"/>
</dbReference>
<feature type="transmembrane region" description="Helical" evidence="6">
    <location>
        <begin position="38"/>
        <end position="57"/>
    </location>
</feature>
<feature type="transmembrane region" description="Helical" evidence="6">
    <location>
        <begin position="135"/>
        <end position="161"/>
    </location>
</feature>
<dbReference type="Proteomes" id="UP000033457">
    <property type="component" value="Chromosome"/>
</dbReference>
<protein>
    <submittedName>
        <fullName evidence="8">Arabinose efflux permease family protein</fullName>
    </submittedName>
    <submittedName>
        <fullName evidence="9">Probable multidrug-efflux transporter Rv1258c/MT1297</fullName>
    </submittedName>
</protein>
<dbReference type="GO" id="GO:0022857">
    <property type="term" value="F:transmembrane transporter activity"/>
    <property type="evidence" value="ECO:0007669"/>
    <property type="project" value="InterPro"/>
</dbReference>
<feature type="transmembrane region" description="Helical" evidence="6">
    <location>
        <begin position="298"/>
        <end position="320"/>
    </location>
</feature>
<dbReference type="GO" id="GO:0005886">
    <property type="term" value="C:plasma membrane"/>
    <property type="evidence" value="ECO:0007669"/>
    <property type="project" value="UniProtKB-SubCell"/>
</dbReference>
<evidence type="ECO:0000313" key="9">
    <source>
        <dbReference type="EMBL" id="VEH06906.1"/>
    </source>
</evidence>
<evidence type="ECO:0000256" key="4">
    <source>
        <dbReference type="ARBA" id="ARBA00022989"/>
    </source>
</evidence>
<dbReference type="InterPro" id="IPR011701">
    <property type="entry name" value="MFS"/>
</dbReference>
<dbReference type="PROSITE" id="PS50850">
    <property type="entry name" value="MFS"/>
    <property type="match status" value="1"/>
</dbReference>
<dbReference type="InterPro" id="IPR036259">
    <property type="entry name" value="MFS_trans_sf"/>
</dbReference>
<dbReference type="Gene3D" id="1.20.1250.20">
    <property type="entry name" value="MFS general substrate transporter like domains"/>
    <property type="match status" value="1"/>
</dbReference>
<dbReference type="Pfam" id="PF07690">
    <property type="entry name" value="MFS_1"/>
    <property type="match status" value="1"/>
</dbReference>
<dbReference type="Proteomes" id="UP000271380">
    <property type="component" value="Chromosome"/>
</dbReference>
<dbReference type="EMBL" id="CP011312">
    <property type="protein sequence ID" value="AKE41016.1"/>
    <property type="molecule type" value="Genomic_DNA"/>
</dbReference>
<dbReference type="KEGG" id="cku:UL82_04055"/>
<feature type="transmembrane region" description="Helical" evidence="6">
    <location>
        <begin position="244"/>
        <end position="267"/>
    </location>
</feature>
<evidence type="ECO:0000256" key="1">
    <source>
        <dbReference type="ARBA" id="ARBA00004651"/>
    </source>
</evidence>
<keyword evidence="2" id="KW-1003">Cell membrane</keyword>
<dbReference type="AlphaFoldDB" id="A0A0F6TCP7"/>
<dbReference type="PANTHER" id="PTHR23513:SF6">
    <property type="entry name" value="MAJOR FACILITATOR SUPERFAMILY ASSOCIATED DOMAIN-CONTAINING PROTEIN"/>
    <property type="match status" value="1"/>
</dbReference>
<evidence type="ECO:0000256" key="6">
    <source>
        <dbReference type="SAM" id="Phobius"/>
    </source>
</evidence>
<feature type="transmembrane region" description="Helical" evidence="6">
    <location>
        <begin position="69"/>
        <end position="87"/>
    </location>
</feature>
<feature type="transmembrane region" description="Helical" evidence="6">
    <location>
        <begin position="167"/>
        <end position="188"/>
    </location>
</feature>
<feature type="transmembrane region" description="Helical" evidence="6">
    <location>
        <begin position="360"/>
        <end position="383"/>
    </location>
</feature>
<proteinExistence type="predicted"/>
<keyword evidence="4 6" id="KW-1133">Transmembrane helix</keyword>
<comment type="subcellular location">
    <subcellularLocation>
        <location evidence="1">Cell membrane</location>
        <topology evidence="1">Multi-pass membrane protein</topology>
    </subcellularLocation>
</comment>
<feature type="domain" description="Major facilitator superfamily (MFS) profile" evidence="7">
    <location>
        <begin position="1"/>
        <end position="390"/>
    </location>
</feature>
<feature type="transmembrane region" description="Helical" evidence="6">
    <location>
        <begin position="93"/>
        <end position="114"/>
    </location>
</feature>
<reference evidence="9 11" key="2">
    <citation type="submission" date="2018-12" db="EMBL/GenBank/DDBJ databases">
        <authorList>
            <consortium name="Pathogen Informatics"/>
        </authorList>
    </citation>
    <scope>NUCLEOTIDE SEQUENCE [LARGE SCALE GENOMIC DNA]</scope>
    <source>
        <strain evidence="9 11">NCTC949</strain>
    </source>
</reference>
<dbReference type="CDD" id="cd06173">
    <property type="entry name" value="MFS_MefA_like"/>
    <property type="match status" value="1"/>
</dbReference>
<evidence type="ECO:0000313" key="11">
    <source>
        <dbReference type="Proteomes" id="UP000271380"/>
    </source>
</evidence>
<dbReference type="EMBL" id="LR134377">
    <property type="protein sequence ID" value="VEH06906.1"/>
    <property type="molecule type" value="Genomic_DNA"/>
</dbReference>
<feature type="transmembrane region" description="Helical" evidence="6">
    <location>
        <begin position="274"/>
        <end position="292"/>
    </location>
</feature>
<evidence type="ECO:0000313" key="8">
    <source>
        <dbReference type="EMBL" id="AKE41016.1"/>
    </source>
</evidence>
<organism evidence="8 10">
    <name type="scientific">Corynebacterium kutscheri</name>
    <dbReference type="NCBI Taxonomy" id="35755"/>
    <lineage>
        <taxon>Bacteria</taxon>
        <taxon>Bacillati</taxon>
        <taxon>Actinomycetota</taxon>
        <taxon>Actinomycetes</taxon>
        <taxon>Mycobacteriales</taxon>
        <taxon>Corynebacteriaceae</taxon>
        <taxon>Corynebacterium</taxon>
    </lineage>
</organism>
<accession>A0A0F6TCP7</accession>
<reference evidence="8 10" key="1">
    <citation type="journal article" date="2015" name="Genome Announc.">
        <title>Complete Genome Sequence of Corynebacterium kutscheri DSM 20755, a Corynebacterial Type Strain with Remarkably Low G+C Content of Chromosomal DNA.</title>
        <authorList>
            <person name="Ruckert C."/>
            <person name="Albersmeier A."/>
            <person name="Winkler A."/>
            <person name="Tauch A."/>
        </authorList>
    </citation>
    <scope>NUCLEOTIDE SEQUENCE [LARGE SCALE GENOMIC DNA]</scope>
    <source>
        <strain evidence="8 10">DSM 20755</strain>
    </source>
</reference>
<keyword evidence="3 6" id="KW-0812">Transmembrane</keyword>
<dbReference type="PANTHER" id="PTHR23513">
    <property type="entry name" value="INTEGRAL MEMBRANE EFFLUX PROTEIN-RELATED"/>
    <property type="match status" value="1"/>
</dbReference>
<feature type="transmembrane region" description="Helical" evidence="6">
    <location>
        <begin position="332"/>
        <end position="354"/>
    </location>
</feature>
<feature type="transmembrane region" description="Helical" evidence="6">
    <location>
        <begin position="209"/>
        <end position="232"/>
    </location>
</feature>
<feature type="transmembrane region" description="Helical" evidence="6">
    <location>
        <begin position="7"/>
        <end position="32"/>
    </location>
</feature>
<evidence type="ECO:0000256" key="5">
    <source>
        <dbReference type="ARBA" id="ARBA00023136"/>
    </source>
</evidence>
<sequence>MRNPILYLASAGASMFGNAVVSVVWPWLVLAVTGDPKAAGIVATFTTVPSVLFAFVGGQLIDSFGRKPMSIIFDFFSAASVVALIMVDQYGDLTVAWFIVLGILGAIGDIPGMAARNALVNDVAQSQNVFSLERISGLLGAITGISFLIGPAVGGILLGYFPTHVVLWFTAGSSFLAAVLTIFVRLPASEYAAEKIELRGWLEVLKEPEIRLLAVVSAVGQIVVPALLIILLPAHYEAINTPRSYGLVFSMYSVGMIAASGVISIIGLKNRRRLWVLIMLGDSIGLLLFSYFQSNVAIFGGAFIAGIAGGLMAPLQTVWISELVPDKVRGRAFSVFMMIGEFAAPIGFAFVTIALGFMNIYSIALAIGFIFAAITLVALIVGLRVIHNDSNTKDVDRKITSFATETSSLGD</sequence>
<evidence type="ECO:0000313" key="10">
    <source>
        <dbReference type="Proteomes" id="UP000033457"/>
    </source>
</evidence>
<evidence type="ECO:0000256" key="3">
    <source>
        <dbReference type="ARBA" id="ARBA00022692"/>
    </source>
</evidence>
<dbReference type="HOGENOM" id="CLU_034180_2_0_11"/>
<dbReference type="InterPro" id="IPR020846">
    <property type="entry name" value="MFS_dom"/>
</dbReference>
<keyword evidence="5 6" id="KW-0472">Membrane</keyword>
<evidence type="ECO:0000256" key="2">
    <source>
        <dbReference type="ARBA" id="ARBA00022475"/>
    </source>
</evidence>